<reference evidence="1 2" key="1">
    <citation type="submission" date="2019-11" db="EMBL/GenBank/DDBJ databases">
        <title>Identification of a novel strain.</title>
        <authorList>
            <person name="Xu Q."/>
            <person name="Wang G."/>
        </authorList>
    </citation>
    <scope>NUCLEOTIDE SEQUENCE [LARGE SCALE GENOMIC DNA]</scope>
    <source>
        <strain evidence="2">xq</strain>
    </source>
</reference>
<keyword evidence="2" id="KW-1185">Reference proteome</keyword>
<accession>A0A6I3KGJ2</accession>
<gene>
    <name evidence="1" type="ORF">GIW81_00805</name>
</gene>
<sequence length="58" mass="6251">MDLNQTLDMIARHGFTASVGNGVCLVVFRHDGNPPAFVNREPDGTYTRRAVLAALGAH</sequence>
<dbReference type="RefSeq" id="WP_154737457.1">
    <property type="nucleotide sequence ID" value="NZ_WMBQ01000001.1"/>
</dbReference>
<name>A0A6I3KGJ2_9HYPH</name>
<dbReference type="AlphaFoldDB" id="A0A6I3KGJ2"/>
<evidence type="ECO:0000313" key="2">
    <source>
        <dbReference type="Proteomes" id="UP000440694"/>
    </source>
</evidence>
<comment type="caution">
    <text evidence="1">The sequence shown here is derived from an EMBL/GenBank/DDBJ whole genome shotgun (WGS) entry which is preliminary data.</text>
</comment>
<dbReference type="Proteomes" id="UP000440694">
    <property type="component" value="Unassembled WGS sequence"/>
</dbReference>
<dbReference type="EMBL" id="WMBQ01000001">
    <property type="protein sequence ID" value="MTD92867.1"/>
    <property type="molecule type" value="Genomic_DNA"/>
</dbReference>
<proteinExistence type="predicted"/>
<evidence type="ECO:0000313" key="1">
    <source>
        <dbReference type="EMBL" id="MTD92867.1"/>
    </source>
</evidence>
<protein>
    <submittedName>
        <fullName evidence="1">Uncharacterized protein</fullName>
    </submittedName>
</protein>
<organism evidence="1 2">
    <name type="scientific">Hyphomicrobium album</name>
    <dbReference type="NCBI Taxonomy" id="2665159"/>
    <lineage>
        <taxon>Bacteria</taxon>
        <taxon>Pseudomonadati</taxon>
        <taxon>Pseudomonadota</taxon>
        <taxon>Alphaproteobacteria</taxon>
        <taxon>Hyphomicrobiales</taxon>
        <taxon>Hyphomicrobiaceae</taxon>
        <taxon>Hyphomicrobium</taxon>
    </lineage>
</organism>